<feature type="compositionally biased region" description="Pro residues" evidence="2">
    <location>
        <begin position="403"/>
        <end position="439"/>
    </location>
</feature>
<evidence type="ECO:0000256" key="1">
    <source>
        <dbReference type="ARBA" id="ARBA00005536"/>
    </source>
</evidence>
<feature type="compositionally biased region" description="Gly residues" evidence="2">
    <location>
        <begin position="600"/>
        <end position="611"/>
    </location>
</feature>
<feature type="compositionally biased region" description="Low complexity" evidence="2">
    <location>
        <begin position="329"/>
        <end position="338"/>
    </location>
</feature>
<sequence length="1297" mass="143017">MKGSQLIKNHTEEKNFRTESSYGFSDNLVMIMELRKKILTFRDIIDLPPCEASAPINELMMGTMMELLKLYPEFISCTQLSKISGTSVDQILSYFCEILKSIRDSWLKDQDLMDRFTAYKENGNMEELVQYVLATLDCMIKIATEKFDTLDEDDQSKGFSPQGSRFGKVLMESFSDNGSSYCPSPVTPTSVLPEVWASPKRSTSPLLWSLRVQALGKLSPIDVKLLSVHMPPQVGEQEPISLSQKKNTVEETMTVTEVETNADMEKTNTPEVLQFHLDEMDVAISEKELNNRSEPQNTTPMTSAGAIDVLMMPPQSPPHPPSNVATVLSQSQPSISSQSMMITAEVPPPSLIPKHVATLPPPSPPMTLPNATTAPPPPPVMPSTVPKQPQSGAQPMSLGNQTAPPPPAPPLPFRNRNAPPPPPLPFGNGATPPPRPPSMPLGNGATPPPPPPPMPLGNGAAPPPPPAPRPLGNEAAPPPPSPPPTGNGSVPLQPPPTSVGNGAAPPPPPPPRPLGNGAAPPPPPPPTGNGSVPPPPPPTSVGNGAAPPPPPRLGAARTLLPKKANTKLKRSSQMGSLYRTLKDKLEGGQLDKRSPNGRKGSVGNGGSGGKGMADALAEMAKRSSYFQQIEEDVQKHAKSINQLKSALSTFQTKDMAELLKFHKHVESILEALTDETQVLARFEGFPNKKLETLRTAAALYLKLDGIINELQNWKIEPPLGQLLDKTERYFNKAINIKGDMDALERTKDEESKRLQSQNIHFDFNILIRIKELMVDVSSNCMELALKERREAKAAEEGVGTKTEKKRKECTKMLWRAFQFAFRVYTFAGGHDDRADKLTRELAHEIETDPQHHKKLLRHVQCRLKLLKCKRSSIVKHLSSDIAQLLNNGMLDSAFARVEQLYRDQGLLAAYDLLDHFCEFIIIHFSYIRRHRVCTNEINEAISTLIFAAAWCGDLPELQLIRKLFGERYGRRFCTTAVELHPGNHVNKEMREKLCRTSISHELKVKLINEIAKDHCLQLGNLEEEAQEKRLQLIVSPAKHDPHVSSIESEGSNKVSTVHTEKFSEVSSQIQESIVCVEEVEEFQFTELQDGLGEEKSVFLFNFISDGARLLIFLPDGVHSSKNPESRNGRPTSNCRNSQTTSNYSRRFSTDLHYCFVHPCYVCTNCHKLVCRSPFSGQQRRAANYAKQMEKRKVLGHAEASKHPDSVTSSIGSCSRGSSTYAAAERVVSVPADKGMANEMILKSDSSVRRSSVSSCKHVHPKLPDYDELAAKFRALRREHQQRNAAAMALAPTESQLD</sequence>
<comment type="similarity">
    <text evidence="1">Belongs to the IST1 family.</text>
</comment>
<dbReference type="PANTHER" id="PTHR12161">
    <property type="entry name" value="IST1 FAMILY MEMBER"/>
    <property type="match status" value="1"/>
</dbReference>
<feature type="region of interest" description="Disordered" evidence="2">
    <location>
        <begin position="1120"/>
        <end position="1141"/>
    </location>
</feature>
<gene>
    <name evidence="3" type="ORF">HS088_TW21G01085</name>
</gene>
<feature type="compositionally biased region" description="Pro residues" evidence="2">
    <location>
        <begin position="446"/>
        <end position="469"/>
    </location>
</feature>
<feature type="region of interest" description="Disordered" evidence="2">
    <location>
        <begin position="309"/>
        <end position="338"/>
    </location>
</feature>
<proteinExistence type="inferred from homology"/>
<comment type="caution">
    <text evidence="3">The sequence shown here is derived from an EMBL/GenBank/DDBJ whole genome shotgun (WGS) entry which is preliminary data.</text>
</comment>
<organism evidence="3 4">
    <name type="scientific">Tripterygium wilfordii</name>
    <name type="common">Thunder God vine</name>
    <dbReference type="NCBI Taxonomy" id="458696"/>
    <lineage>
        <taxon>Eukaryota</taxon>
        <taxon>Viridiplantae</taxon>
        <taxon>Streptophyta</taxon>
        <taxon>Embryophyta</taxon>
        <taxon>Tracheophyta</taxon>
        <taxon>Spermatophyta</taxon>
        <taxon>Magnoliopsida</taxon>
        <taxon>eudicotyledons</taxon>
        <taxon>Gunneridae</taxon>
        <taxon>Pentapetalae</taxon>
        <taxon>rosids</taxon>
        <taxon>fabids</taxon>
        <taxon>Celastrales</taxon>
        <taxon>Celastraceae</taxon>
        <taxon>Tripterygium</taxon>
    </lineage>
</organism>
<dbReference type="Pfam" id="PF03398">
    <property type="entry name" value="Ist1"/>
    <property type="match status" value="1"/>
</dbReference>
<keyword evidence="4" id="KW-1185">Reference proteome</keyword>
<dbReference type="EMBL" id="JAAARO010000021">
    <property type="protein sequence ID" value="KAF5728930.1"/>
    <property type="molecule type" value="Genomic_DNA"/>
</dbReference>
<dbReference type="Proteomes" id="UP000593562">
    <property type="component" value="Unassembled WGS sequence"/>
</dbReference>
<name>A0A7J7C454_TRIWF</name>
<feature type="compositionally biased region" description="Pro residues" evidence="2">
    <location>
        <begin position="504"/>
        <end position="539"/>
    </location>
</feature>
<feature type="compositionally biased region" description="Basic and acidic residues" evidence="2">
    <location>
        <begin position="580"/>
        <end position="594"/>
    </location>
</feature>
<accession>A0A7J7C454</accession>
<protein>
    <submittedName>
        <fullName evidence="3">Uncharacterized protein</fullName>
    </submittedName>
</protein>
<feature type="compositionally biased region" description="Low complexity" evidence="2">
    <location>
        <begin position="1205"/>
        <end position="1215"/>
    </location>
</feature>
<feature type="compositionally biased region" description="Polar residues" evidence="2">
    <location>
        <begin position="387"/>
        <end position="401"/>
    </location>
</feature>
<dbReference type="GO" id="GO:0015031">
    <property type="term" value="P:protein transport"/>
    <property type="evidence" value="ECO:0007669"/>
    <property type="project" value="InterPro"/>
</dbReference>
<feature type="compositionally biased region" description="Polar residues" evidence="2">
    <location>
        <begin position="1128"/>
        <end position="1141"/>
    </location>
</feature>
<evidence type="ECO:0000313" key="3">
    <source>
        <dbReference type="EMBL" id="KAF5728930.1"/>
    </source>
</evidence>
<reference evidence="3 4" key="1">
    <citation type="journal article" date="2020" name="Nat. Commun.">
        <title>Genome of Tripterygium wilfordii and identification of cytochrome P450 involved in triptolide biosynthesis.</title>
        <authorList>
            <person name="Tu L."/>
            <person name="Su P."/>
            <person name="Zhang Z."/>
            <person name="Gao L."/>
            <person name="Wang J."/>
            <person name="Hu T."/>
            <person name="Zhou J."/>
            <person name="Zhang Y."/>
            <person name="Zhao Y."/>
            <person name="Liu Y."/>
            <person name="Song Y."/>
            <person name="Tong Y."/>
            <person name="Lu Y."/>
            <person name="Yang J."/>
            <person name="Xu C."/>
            <person name="Jia M."/>
            <person name="Peters R.J."/>
            <person name="Huang L."/>
            <person name="Gao W."/>
        </authorList>
    </citation>
    <scope>NUCLEOTIDE SEQUENCE [LARGE SCALE GENOMIC DNA]</scope>
    <source>
        <strain evidence="4">cv. XIE 37</strain>
        <tissue evidence="3">Leaf</tissue>
    </source>
</reference>
<feature type="region of interest" description="Disordered" evidence="2">
    <location>
        <begin position="352"/>
        <end position="612"/>
    </location>
</feature>
<dbReference type="Gene3D" id="1.20.1260.60">
    <property type="entry name" value="Vacuolar protein sorting-associated protein Ist1"/>
    <property type="match status" value="1"/>
</dbReference>
<dbReference type="InParanoid" id="A0A7J7C454"/>
<feature type="compositionally biased region" description="Pro residues" evidence="2">
    <location>
        <begin position="476"/>
        <end position="485"/>
    </location>
</feature>
<dbReference type="PANTHER" id="PTHR12161:SF50">
    <property type="entry name" value="VACUOLAR PROTEIN SORTING-ASSOCIATED PROTEIN IST1"/>
    <property type="match status" value="1"/>
</dbReference>
<dbReference type="InterPro" id="IPR042277">
    <property type="entry name" value="IST1-like"/>
</dbReference>
<evidence type="ECO:0000256" key="2">
    <source>
        <dbReference type="SAM" id="MobiDB-lite"/>
    </source>
</evidence>
<evidence type="ECO:0000313" key="4">
    <source>
        <dbReference type="Proteomes" id="UP000593562"/>
    </source>
</evidence>
<dbReference type="FunFam" id="1.20.1260.60:FF:000002">
    <property type="entry name" value="Vacuolar protein sorting-associated protein IST1"/>
    <property type="match status" value="1"/>
</dbReference>
<feature type="region of interest" description="Disordered" evidence="2">
    <location>
        <begin position="1194"/>
        <end position="1215"/>
    </location>
</feature>
<dbReference type="InterPro" id="IPR005061">
    <property type="entry name" value="Ist1"/>
</dbReference>